<dbReference type="HOGENOM" id="CLU_2403437_0_0_1"/>
<name>A0A0E0MFZ5_ORYPU</name>
<dbReference type="Proteomes" id="UP000026962">
    <property type="component" value="Chromosome 11"/>
</dbReference>
<protein>
    <submittedName>
        <fullName evidence="1">Uncharacterized protein</fullName>
    </submittedName>
</protein>
<reference evidence="1" key="1">
    <citation type="submission" date="2015-04" db="UniProtKB">
        <authorList>
            <consortium name="EnsemblPlants"/>
        </authorList>
    </citation>
    <scope>IDENTIFICATION</scope>
</reference>
<dbReference type="Gramene" id="OPUNC11G12950.1">
    <property type="protein sequence ID" value="OPUNC11G12950.1"/>
    <property type="gene ID" value="OPUNC11G12950"/>
</dbReference>
<dbReference type="AlphaFoldDB" id="A0A0E0MFZ5"/>
<accession>A0A0E0MFZ5</accession>
<evidence type="ECO:0000313" key="2">
    <source>
        <dbReference type="Proteomes" id="UP000026962"/>
    </source>
</evidence>
<evidence type="ECO:0000313" key="1">
    <source>
        <dbReference type="EnsemblPlants" id="OPUNC11G12950.1"/>
    </source>
</evidence>
<keyword evidence="2" id="KW-1185">Reference proteome</keyword>
<sequence length="93" mass="10426">MERGTNNGLHPWIWSSLLWSLKDSDCDCGARHRRWALSLDLKLVARCSKDGGDNDGPRHQRRALSMELGLPIAVLGEGQQWPWSEAPTTCSIL</sequence>
<reference evidence="1" key="2">
    <citation type="submission" date="2018-05" db="EMBL/GenBank/DDBJ databases">
        <title>OpunRS2 (Oryza punctata Reference Sequence Version 2).</title>
        <authorList>
            <person name="Zhang J."/>
            <person name="Kudrna D."/>
            <person name="Lee S."/>
            <person name="Talag J."/>
            <person name="Welchert J."/>
            <person name="Wing R.A."/>
        </authorList>
    </citation>
    <scope>NUCLEOTIDE SEQUENCE [LARGE SCALE GENOMIC DNA]</scope>
</reference>
<organism evidence="1">
    <name type="scientific">Oryza punctata</name>
    <name type="common">Red rice</name>
    <dbReference type="NCBI Taxonomy" id="4537"/>
    <lineage>
        <taxon>Eukaryota</taxon>
        <taxon>Viridiplantae</taxon>
        <taxon>Streptophyta</taxon>
        <taxon>Embryophyta</taxon>
        <taxon>Tracheophyta</taxon>
        <taxon>Spermatophyta</taxon>
        <taxon>Magnoliopsida</taxon>
        <taxon>Liliopsida</taxon>
        <taxon>Poales</taxon>
        <taxon>Poaceae</taxon>
        <taxon>BOP clade</taxon>
        <taxon>Oryzoideae</taxon>
        <taxon>Oryzeae</taxon>
        <taxon>Oryzinae</taxon>
        <taxon>Oryza</taxon>
    </lineage>
</organism>
<dbReference type="EnsemblPlants" id="OPUNC11G12950.1">
    <property type="protein sequence ID" value="OPUNC11G12950.1"/>
    <property type="gene ID" value="OPUNC11G12950"/>
</dbReference>
<proteinExistence type="predicted"/>